<reference evidence="1" key="1">
    <citation type="submission" date="2023-04" db="EMBL/GenBank/DDBJ databases">
        <title>Ambrosiozyma monospora NBRC 1965.</title>
        <authorList>
            <person name="Ichikawa N."/>
            <person name="Sato H."/>
            <person name="Tonouchi N."/>
        </authorList>
    </citation>
    <scope>NUCLEOTIDE SEQUENCE</scope>
    <source>
        <strain evidence="1">NBRC 1965</strain>
    </source>
</reference>
<protein>
    <submittedName>
        <fullName evidence="1">Unnamed protein product</fullName>
    </submittedName>
</protein>
<evidence type="ECO:0000313" key="1">
    <source>
        <dbReference type="EMBL" id="GME74636.1"/>
    </source>
</evidence>
<keyword evidence="2" id="KW-1185">Reference proteome</keyword>
<dbReference type="AlphaFoldDB" id="A0A9W6WIF8"/>
<comment type="caution">
    <text evidence="1">The sequence shown here is derived from an EMBL/GenBank/DDBJ whole genome shotgun (WGS) entry which is preliminary data.</text>
</comment>
<proteinExistence type="predicted"/>
<name>A0A9W6WIF8_AMBMO</name>
<gene>
    <name evidence="1" type="ORF">Amon01_000951400</name>
</gene>
<sequence length="141" mass="15889">MSVFRIVEKSDKNAFNYGIGEEYPMFDLSLFKPEETTEKDVNQFTKEQISSWVLKEKELTQKKVLSINKMCFMNAAYLSSDLIQIQLKNNGVNPSASCLDLESNDELLELTAKSLNDSEMAVNKLIDTPIGEITGLQQNIG</sequence>
<dbReference type="Proteomes" id="UP001165063">
    <property type="component" value="Unassembled WGS sequence"/>
</dbReference>
<evidence type="ECO:0000313" key="2">
    <source>
        <dbReference type="Proteomes" id="UP001165063"/>
    </source>
</evidence>
<organism evidence="1 2">
    <name type="scientific">Ambrosiozyma monospora</name>
    <name type="common">Yeast</name>
    <name type="synonym">Endomycopsis monosporus</name>
    <dbReference type="NCBI Taxonomy" id="43982"/>
    <lineage>
        <taxon>Eukaryota</taxon>
        <taxon>Fungi</taxon>
        <taxon>Dikarya</taxon>
        <taxon>Ascomycota</taxon>
        <taxon>Saccharomycotina</taxon>
        <taxon>Pichiomycetes</taxon>
        <taxon>Pichiales</taxon>
        <taxon>Pichiaceae</taxon>
        <taxon>Ambrosiozyma</taxon>
    </lineage>
</organism>
<dbReference type="OrthoDB" id="207084at2759"/>
<dbReference type="EMBL" id="BSXU01011323">
    <property type="protein sequence ID" value="GME74636.1"/>
    <property type="molecule type" value="Genomic_DNA"/>
</dbReference>
<accession>A0A9W6WIF8</accession>